<keyword evidence="2" id="KW-0521">NADP</keyword>
<dbReference type="SMART" id="SM00822">
    <property type="entry name" value="PKS_KR"/>
    <property type="match status" value="1"/>
</dbReference>
<dbReference type="InterPro" id="IPR002347">
    <property type="entry name" value="SDR_fam"/>
</dbReference>
<evidence type="ECO:0000256" key="2">
    <source>
        <dbReference type="ARBA" id="ARBA00022857"/>
    </source>
</evidence>
<gene>
    <name evidence="8" type="ORF">PCL_00417</name>
    <name evidence="5" type="ORF">Purlil1_8878</name>
    <name evidence="6" type="ORF">VFPBJ_00016</name>
    <name evidence="7" type="ORF">VFPFJ_00044</name>
</gene>
<evidence type="ECO:0000313" key="6">
    <source>
        <dbReference type="EMBL" id="OAQ85976.1"/>
    </source>
</evidence>
<evidence type="ECO:0000313" key="5">
    <source>
        <dbReference type="EMBL" id="KAK4086713.1"/>
    </source>
</evidence>
<dbReference type="SUPFAM" id="SSF51735">
    <property type="entry name" value="NAD(P)-binding Rossmann-fold domains"/>
    <property type="match status" value="1"/>
</dbReference>
<dbReference type="PANTHER" id="PTHR43639">
    <property type="entry name" value="OXIDOREDUCTASE, SHORT-CHAIN DEHYDROGENASE/REDUCTASE FAMILY (AFU_ORTHOLOGUE AFUA_5G02870)"/>
    <property type="match status" value="1"/>
</dbReference>
<dbReference type="PRINTS" id="PR00081">
    <property type="entry name" value="GDHRDH"/>
</dbReference>
<accession>A0A179HTX5</accession>
<protein>
    <submittedName>
        <fullName evidence="7 8">Tetrahydroxynaphthalene reductase</fullName>
    </submittedName>
</protein>
<comment type="similarity">
    <text evidence="1">Belongs to the short-chain dehydrogenases/reductases (SDR) family.</text>
</comment>
<reference evidence="5" key="4">
    <citation type="submission" date="2023-11" db="EMBL/GenBank/DDBJ databases">
        <authorList>
            <person name="Beijen E."/>
            <person name="Ohm R.A."/>
        </authorList>
    </citation>
    <scope>NUCLEOTIDE SEQUENCE</scope>
    <source>
        <strain evidence="5">CBS 150709</strain>
    </source>
</reference>
<evidence type="ECO:0000313" key="10">
    <source>
        <dbReference type="Proteomes" id="UP000245956"/>
    </source>
</evidence>
<dbReference type="STRING" id="33203.A0A179HTX5"/>
<reference evidence="8 10" key="2">
    <citation type="journal article" date="2016" name="Front. Microbiol.">
        <title>Genome and transcriptome sequences reveal the specific parasitism of the nematophagous Purpureocillium lilacinum 36-1.</title>
        <authorList>
            <person name="Xie J."/>
            <person name="Li S."/>
            <person name="Mo C."/>
            <person name="Xiao X."/>
            <person name="Peng D."/>
            <person name="Wang G."/>
            <person name="Xiao Y."/>
        </authorList>
    </citation>
    <scope>NUCLEOTIDE SEQUENCE [LARGE SCALE GENOMIC DNA]</scope>
    <source>
        <strain evidence="8 10">36-1</strain>
    </source>
</reference>
<proteinExistence type="inferred from homology"/>
<dbReference type="GO" id="GO:0016491">
    <property type="term" value="F:oxidoreductase activity"/>
    <property type="evidence" value="ECO:0007669"/>
    <property type="project" value="UniProtKB-KW"/>
</dbReference>
<dbReference type="EMBL" id="JAWRVI010000038">
    <property type="protein sequence ID" value="KAK4086713.1"/>
    <property type="molecule type" value="Genomic_DNA"/>
</dbReference>
<comment type="caution">
    <text evidence="7">The sequence shown here is derived from an EMBL/GenBank/DDBJ whole genome shotgun (WGS) entry which is preliminary data.</text>
</comment>
<dbReference type="OMA" id="CQKHMVD"/>
<dbReference type="InterPro" id="IPR057326">
    <property type="entry name" value="KR_dom"/>
</dbReference>
<dbReference type="AlphaFoldDB" id="A0A179HTX5"/>
<organism evidence="7 9">
    <name type="scientific">Purpureocillium lilacinum</name>
    <name type="common">Paecilomyces lilacinus</name>
    <dbReference type="NCBI Taxonomy" id="33203"/>
    <lineage>
        <taxon>Eukaryota</taxon>
        <taxon>Fungi</taxon>
        <taxon>Dikarya</taxon>
        <taxon>Ascomycota</taxon>
        <taxon>Pezizomycotina</taxon>
        <taxon>Sordariomycetes</taxon>
        <taxon>Hypocreomycetidae</taxon>
        <taxon>Hypocreales</taxon>
        <taxon>Ophiocordycipitaceae</taxon>
        <taxon>Purpureocillium</taxon>
    </lineage>
</organism>
<dbReference type="InterPro" id="IPR036291">
    <property type="entry name" value="NAD(P)-bd_dom_sf"/>
</dbReference>
<dbReference type="PANTHER" id="PTHR43639:SF1">
    <property type="entry name" value="SHORT-CHAIN DEHYDROGENASE_REDUCTASE FAMILY PROTEIN"/>
    <property type="match status" value="1"/>
</dbReference>
<name>A0A179HTX5_PURLI</name>
<dbReference type="PROSITE" id="PS00061">
    <property type="entry name" value="ADH_SHORT"/>
    <property type="match status" value="1"/>
</dbReference>
<feature type="domain" description="Ketoreductase" evidence="4">
    <location>
        <begin position="13"/>
        <end position="197"/>
    </location>
</feature>
<evidence type="ECO:0000313" key="11">
    <source>
        <dbReference type="Proteomes" id="UP001287286"/>
    </source>
</evidence>
<keyword evidence="3" id="KW-0560">Oxidoreductase</keyword>
<dbReference type="OrthoDB" id="47007at2759"/>
<dbReference type="RefSeq" id="XP_018182655.1">
    <property type="nucleotide sequence ID" value="XM_018317130.1"/>
</dbReference>
<evidence type="ECO:0000256" key="3">
    <source>
        <dbReference type="ARBA" id="ARBA00023002"/>
    </source>
</evidence>
<reference evidence="8" key="1">
    <citation type="submission" date="2015-05" db="EMBL/GenBank/DDBJ databases">
        <authorList>
            <person name="Wang D.B."/>
            <person name="Wang M."/>
        </authorList>
    </citation>
    <scope>NUCLEOTIDE SEQUENCE</scope>
    <source>
        <strain evidence="8">36-1</strain>
    </source>
</reference>
<dbReference type="FunFam" id="3.40.50.720:FF:000084">
    <property type="entry name" value="Short-chain dehydrogenase reductase"/>
    <property type="match status" value="1"/>
</dbReference>
<dbReference type="Proteomes" id="UP001287286">
    <property type="component" value="Unassembled WGS sequence"/>
</dbReference>
<dbReference type="Gene3D" id="3.40.50.720">
    <property type="entry name" value="NAD(P)-binding Rossmann-like Domain"/>
    <property type="match status" value="1"/>
</dbReference>
<dbReference type="EMBL" id="LSBH01000001">
    <property type="protein sequence ID" value="OAQ85976.1"/>
    <property type="molecule type" value="Genomic_DNA"/>
</dbReference>
<reference evidence="7 9" key="3">
    <citation type="submission" date="2016-02" db="EMBL/GenBank/DDBJ databases">
        <title>Biosynthesis of antibiotic leucinostatins and their inhibition on Phytophthora in bio-control Purpureocillium lilacinum.</title>
        <authorList>
            <person name="Wang G."/>
            <person name="Liu Z."/>
            <person name="Lin R."/>
            <person name="Li E."/>
            <person name="Mao Z."/>
            <person name="Ling J."/>
            <person name="Yin W."/>
            <person name="Xie B."/>
        </authorList>
    </citation>
    <scope>NUCLEOTIDE SEQUENCE [LARGE SCALE GENOMIC DNA]</scope>
    <source>
        <strain evidence="6">PLBJ-1</strain>
        <strain evidence="7">PLFJ-1</strain>
    </source>
</reference>
<evidence type="ECO:0000313" key="8">
    <source>
        <dbReference type="EMBL" id="PWI70273.1"/>
    </source>
</evidence>
<evidence type="ECO:0000313" key="7">
    <source>
        <dbReference type="EMBL" id="OAQ93936.1"/>
    </source>
</evidence>
<dbReference type="EMBL" id="LCWV01000010">
    <property type="protein sequence ID" value="PWI70273.1"/>
    <property type="molecule type" value="Genomic_DNA"/>
</dbReference>
<evidence type="ECO:0000259" key="4">
    <source>
        <dbReference type="SMART" id="SM00822"/>
    </source>
</evidence>
<dbReference type="InterPro" id="IPR020904">
    <property type="entry name" value="Sc_DH/Rdtase_CS"/>
</dbReference>
<dbReference type="KEGG" id="plj:28882179"/>
<reference evidence="5 11" key="5">
    <citation type="journal article" date="2024" name="Microbiol. Resour. Announc.">
        <title>Genome annotations for the ascomycete fungi Trichoderma harzianum, Trichoderma aggressivum, and Purpureocillium lilacinum.</title>
        <authorList>
            <person name="Beijen E.P.W."/>
            <person name="Ohm R.A."/>
        </authorList>
    </citation>
    <scope>NUCLEOTIDE SEQUENCE [LARGE SCALE GENOMIC DNA]</scope>
    <source>
        <strain evidence="5 11">CBS 150709</strain>
    </source>
</reference>
<keyword evidence="11" id="KW-1185">Reference proteome</keyword>
<dbReference type="Proteomes" id="UP000078340">
    <property type="component" value="Unassembled WGS sequence"/>
</dbReference>
<dbReference type="PRINTS" id="PR00080">
    <property type="entry name" value="SDRFAMILY"/>
</dbReference>
<sequence>MSSDGTLPTLADRVAVVTGSGRGIGRGTALELARRGAKVTINYAKSASAAEEVVKEIEAMGSEAIAVQGDVTKQADIDSIFQATVAKWGRVDIVVSNSGMDSFERAVDITPEKFDEVFNLNARSQLFVAVTGYRYMKETASPYARRIILTSSIAARIMGVTDHALYAGSKSAVEGITRALATDFGPDRITVNAVAPGGVKSDMFAEMATHYIPGADKTWPAEKVEAAMAGACPMRRCALPSDIGKVISWLAGDDSEWITGQVILAAGGSSV</sequence>
<evidence type="ECO:0000313" key="9">
    <source>
        <dbReference type="Proteomes" id="UP000078340"/>
    </source>
</evidence>
<dbReference type="EMBL" id="LSBI01000001">
    <property type="protein sequence ID" value="OAQ93936.1"/>
    <property type="molecule type" value="Genomic_DNA"/>
</dbReference>
<evidence type="ECO:0000256" key="1">
    <source>
        <dbReference type="ARBA" id="ARBA00006484"/>
    </source>
</evidence>
<dbReference type="Proteomes" id="UP000078240">
    <property type="component" value="Unassembled WGS sequence"/>
</dbReference>
<dbReference type="Proteomes" id="UP000245956">
    <property type="component" value="Unassembled WGS sequence"/>
</dbReference>
<dbReference type="Pfam" id="PF13561">
    <property type="entry name" value="adh_short_C2"/>
    <property type="match status" value="1"/>
</dbReference>
<dbReference type="GeneID" id="28882179"/>